<evidence type="ECO:0000313" key="11">
    <source>
        <dbReference type="RefSeq" id="XP_021860232.1"/>
    </source>
</evidence>
<evidence type="ECO:0000256" key="4">
    <source>
        <dbReference type="ARBA" id="ARBA00022989"/>
    </source>
</evidence>
<evidence type="ECO:0000313" key="10">
    <source>
        <dbReference type="Proteomes" id="UP000813463"/>
    </source>
</evidence>
<keyword evidence="5 7" id="KW-0040">ANK repeat</keyword>
<dbReference type="Proteomes" id="UP000813463">
    <property type="component" value="Chromosome 6"/>
</dbReference>
<dbReference type="Pfam" id="PF12796">
    <property type="entry name" value="Ank_2"/>
    <property type="match status" value="2"/>
</dbReference>
<dbReference type="InterPro" id="IPR002110">
    <property type="entry name" value="Ankyrin_rpt"/>
</dbReference>
<proteinExistence type="predicted"/>
<comment type="subcellular location">
    <subcellularLocation>
        <location evidence="1">Membrane</location>
        <topology evidence="1">Multi-pass membrane protein</topology>
    </subcellularLocation>
</comment>
<evidence type="ECO:0000256" key="2">
    <source>
        <dbReference type="ARBA" id="ARBA00022692"/>
    </source>
</evidence>
<keyword evidence="4 8" id="KW-1133">Transmembrane helix</keyword>
<feature type="repeat" description="ANK" evidence="7">
    <location>
        <begin position="72"/>
        <end position="94"/>
    </location>
</feature>
<feature type="domain" description="PGG" evidence="9">
    <location>
        <begin position="222"/>
        <end position="302"/>
    </location>
</feature>
<keyword evidence="3" id="KW-0677">Repeat</keyword>
<feature type="repeat" description="ANK" evidence="7">
    <location>
        <begin position="106"/>
        <end position="128"/>
    </location>
</feature>
<dbReference type="SUPFAM" id="SSF48403">
    <property type="entry name" value="Ankyrin repeat"/>
    <property type="match status" value="1"/>
</dbReference>
<feature type="transmembrane region" description="Helical" evidence="8">
    <location>
        <begin position="288"/>
        <end position="310"/>
    </location>
</feature>
<dbReference type="SMART" id="SM00248">
    <property type="entry name" value="ANK"/>
    <property type="match status" value="5"/>
</dbReference>
<reference evidence="11" key="2">
    <citation type="submission" date="2025-08" db="UniProtKB">
        <authorList>
            <consortium name="RefSeq"/>
        </authorList>
    </citation>
    <scope>IDENTIFICATION</scope>
    <source>
        <tissue evidence="11">Leaf</tissue>
    </source>
</reference>
<dbReference type="GO" id="GO:0005886">
    <property type="term" value="C:plasma membrane"/>
    <property type="evidence" value="ECO:0007669"/>
    <property type="project" value="TreeGrafter"/>
</dbReference>
<protein>
    <submittedName>
        <fullName evidence="11">Ankyrin repeat-containing protein NPR4</fullName>
    </submittedName>
</protein>
<dbReference type="PANTHER" id="PTHR24186">
    <property type="entry name" value="PROTEIN PHOSPHATASE 1 REGULATORY SUBUNIT"/>
    <property type="match status" value="1"/>
</dbReference>
<dbReference type="GeneID" id="110799304"/>
<accession>A0A9R0J2M7</accession>
<dbReference type="Gene3D" id="1.25.40.20">
    <property type="entry name" value="Ankyrin repeat-containing domain"/>
    <property type="match status" value="2"/>
</dbReference>
<evidence type="ECO:0000256" key="1">
    <source>
        <dbReference type="ARBA" id="ARBA00004141"/>
    </source>
</evidence>
<evidence type="ECO:0000256" key="6">
    <source>
        <dbReference type="ARBA" id="ARBA00023136"/>
    </source>
</evidence>
<dbReference type="Pfam" id="PF13962">
    <property type="entry name" value="PGG"/>
    <property type="match status" value="1"/>
</dbReference>
<sequence length="355" mass="39548">MEEMALFKAASEGDIPKLQELMEENPMLLDKYMPPFTKTPLHVAAYYGKADFVKELLKRASGLVKQQNNRENGLNALHMAAAEGHTEVAKVLLDFDHKLVLSGDTEGSTPLHYAAFYGRVDVVRLLLSSRPELVNDFNSKGETPLQIAVKSSQLDVLKVFDEKKVGFCDDDSVQLLVETKIQAPGVLQAYYQNLGQSHVDTGTNVQEKSQDKTRYEQKKKIGKEVMLIVGILIATLSFQALMSPPDSTMKDGRIHGKSSIFFMACNSISFFASCFGIYVSLREDPTMILFWVSSSLVWTAASYVCVLISLMNKVAVHDLLVTAVPLVVPSVIFSLLVYSKTVRKFFKEIKRYAQG</sequence>
<keyword evidence="2 8" id="KW-0812">Transmembrane</keyword>
<name>A0A9R0J2M7_SPIOL</name>
<dbReference type="KEGG" id="soe:110799304"/>
<feature type="transmembrane region" description="Helical" evidence="8">
    <location>
        <begin position="221"/>
        <end position="240"/>
    </location>
</feature>
<reference evidence="10" key="1">
    <citation type="journal article" date="2021" name="Nat. Commun.">
        <title>Genomic analyses provide insights into spinach domestication and the genetic basis of agronomic traits.</title>
        <authorList>
            <person name="Cai X."/>
            <person name="Sun X."/>
            <person name="Xu C."/>
            <person name="Sun H."/>
            <person name="Wang X."/>
            <person name="Ge C."/>
            <person name="Zhang Z."/>
            <person name="Wang Q."/>
            <person name="Fei Z."/>
            <person name="Jiao C."/>
            <person name="Wang Q."/>
        </authorList>
    </citation>
    <scope>NUCLEOTIDE SEQUENCE [LARGE SCALE GENOMIC DNA]</scope>
    <source>
        <strain evidence="10">cv. Varoflay</strain>
    </source>
</reference>
<dbReference type="InterPro" id="IPR036770">
    <property type="entry name" value="Ankyrin_rpt-contain_sf"/>
</dbReference>
<organism evidence="10 11">
    <name type="scientific">Spinacia oleracea</name>
    <name type="common">Spinach</name>
    <dbReference type="NCBI Taxonomy" id="3562"/>
    <lineage>
        <taxon>Eukaryota</taxon>
        <taxon>Viridiplantae</taxon>
        <taxon>Streptophyta</taxon>
        <taxon>Embryophyta</taxon>
        <taxon>Tracheophyta</taxon>
        <taxon>Spermatophyta</taxon>
        <taxon>Magnoliopsida</taxon>
        <taxon>eudicotyledons</taxon>
        <taxon>Gunneridae</taxon>
        <taxon>Pentapetalae</taxon>
        <taxon>Caryophyllales</taxon>
        <taxon>Chenopodiaceae</taxon>
        <taxon>Chenopodioideae</taxon>
        <taxon>Anserineae</taxon>
        <taxon>Spinacia</taxon>
    </lineage>
</organism>
<keyword evidence="6 8" id="KW-0472">Membrane</keyword>
<dbReference type="PROSITE" id="PS50297">
    <property type="entry name" value="ANK_REP_REGION"/>
    <property type="match status" value="3"/>
</dbReference>
<evidence type="ECO:0000259" key="9">
    <source>
        <dbReference type="Pfam" id="PF13962"/>
    </source>
</evidence>
<feature type="transmembrane region" description="Helical" evidence="8">
    <location>
        <begin position="316"/>
        <end position="338"/>
    </location>
</feature>
<dbReference type="PANTHER" id="PTHR24186:SF37">
    <property type="entry name" value="PGG DOMAIN-CONTAINING PROTEIN"/>
    <property type="match status" value="1"/>
</dbReference>
<dbReference type="InterPro" id="IPR026961">
    <property type="entry name" value="PGG_dom"/>
</dbReference>
<dbReference type="AlphaFoldDB" id="A0A9R0J2M7"/>
<evidence type="ECO:0000256" key="7">
    <source>
        <dbReference type="PROSITE-ProRule" id="PRU00023"/>
    </source>
</evidence>
<feature type="repeat" description="ANK" evidence="7">
    <location>
        <begin position="36"/>
        <end position="68"/>
    </location>
</feature>
<dbReference type="RefSeq" id="XP_021860232.1">
    <property type="nucleotide sequence ID" value="XM_022004540.2"/>
</dbReference>
<evidence type="ECO:0000256" key="5">
    <source>
        <dbReference type="ARBA" id="ARBA00023043"/>
    </source>
</evidence>
<gene>
    <name evidence="11" type="primary">LOC110799304</name>
</gene>
<feature type="transmembrane region" description="Helical" evidence="8">
    <location>
        <begin position="260"/>
        <end position="281"/>
    </location>
</feature>
<evidence type="ECO:0000256" key="8">
    <source>
        <dbReference type="SAM" id="Phobius"/>
    </source>
</evidence>
<dbReference type="PROSITE" id="PS50088">
    <property type="entry name" value="ANK_REPEAT"/>
    <property type="match status" value="3"/>
</dbReference>
<keyword evidence="10" id="KW-1185">Reference proteome</keyword>
<evidence type="ECO:0000256" key="3">
    <source>
        <dbReference type="ARBA" id="ARBA00022737"/>
    </source>
</evidence>
<dbReference type="OrthoDB" id="195446at2759"/>